<gene>
    <name evidence="1" type="ORF">SCALOS_LOCUS10687</name>
</gene>
<reference evidence="1" key="1">
    <citation type="submission" date="2021-06" db="EMBL/GenBank/DDBJ databases">
        <authorList>
            <person name="Kallberg Y."/>
            <person name="Tangrot J."/>
            <person name="Rosling A."/>
        </authorList>
    </citation>
    <scope>NUCLEOTIDE SEQUENCE</scope>
    <source>
        <strain evidence="1">AU212A</strain>
    </source>
</reference>
<feature type="non-terminal residue" evidence="1">
    <location>
        <position position="71"/>
    </location>
</feature>
<evidence type="ECO:0000313" key="2">
    <source>
        <dbReference type="Proteomes" id="UP000789860"/>
    </source>
</evidence>
<accession>A0ACA9PE01</accession>
<name>A0ACA9PE01_9GLOM</name>
<evidence type="ECO:0000313" key="1">
    <source>
        <dbReference type="EMBL" id="CAG8706029.1"/>
    </source>
</evidence>
<organism evidence="1 2">
    <name type="scientific">Scutellospora calospora</name>
    <dbReference type="NCBI Taxonomy" id="85575"/>
    <lineage>
        <taxon>Eukaryota</taxon>
        <taxon>Fungi</taxon>
        <taxon>Fungi incertae sedis</taxon>
        <taxon>Mucoromycota</taxon>
        <taxon>Glomeromycotina</taxon>
        <taxon>Glomeromycetes</taxon>
        <taxon>Diversisporales</taxon>
        <taxon>Gigasporaceae</taxon>
        <taxon>Scutellospora</taxon>
    </lineage>
</organism>
<protein>
    <submittedName>
        <fullName evidence="1">10216_t:CDS:1</fullName>
    </submittedName>
</protein>
<dbReference type="EMBL" id="CAJVPM010041367">
    <property type="protein sequence ID" value="CAG8706029.1"/>
    <property type="molecule type" value="Genomic_DNA"/>
</dbReference>
<dbReference type="Proteomes" id="UP000789860">
    <property type="component" value="Unassembled WGS sequence"/>
</dbReference>
<comment type="caution">
    <text evidence="1">The sequence shown here is derived from an EMBL/GenBank/DDBJ whole genome shotgun (WGS) entry which is preliminary data.</text>
</comment>
<sequence>MFINICQYLPPKDLLSLARVCKRFNGYLSSETSTTTQEIWRVSRISYLPYLQMPPPEGMTERQYVKLVLER</sequence>
<proteinExistence type="predicted"/>
<keyword evidence="2" id="KW-1185">Reference proteome</keyword>